<dbReference type="PANTHER" id="PTHR12308:SF73">
    <property type="entry name" value="ANOCTAMIN"/>
    <property type="match status" value="1"/>
</dbReference>
<evidence type="ECO:0000256" key="1">
    <source>
        <dbReference type="ARBA" id="ARBA00004141"/>
    </source>
</evidence>
<dbReference type="InterPro" id="IPR007632">
    <property type="entry name" value="Anoctamin"/>
</dbReference>
<reference evidence="8 9" key="1">
    <citation type="submission" date="2010-05" db="EMBL/GenBank/DDBJ databases">
        <title>The Genome Sequence of Thecamonas trahens ATCC 50062.</title>
        <authorList>
            <consortium name="The Broad Institute Genome Sequencing Platform"/>
            <person name="Russ C."/>
            <person name="Cuomo C."/>
            <person name="Shea T."/>
            <person name="Young S.K."/>
            <person name="Zeng Q."/>
            <person name="Koehrsen M."/>
            <person name="Haas B."/>
            <person name="Borodovsky M."/>
            <person name="Guigo R."/>
            <person name="Alvarado L."/>
            <person name="Berlin A."/>
            <person name="Bochicchio J."/>
            <person name="Borenstein D."/>
            <person name="Chapman S."/>
            <person name="Chen Z."/>
            <person name="Freedman E."/>
            <person name="Gellesch M."/>
            <person name="Goldberg J."/>
            <person name="Griggs A."/>
            <person name="Gujja S."/>
            <person name="Heilman E."/>
            <person name="Heiman D."/>
            <person name="Hepburn T."/>
            <person name="Howarth C."/>
            <person name="Jen D."/>
            <person name="Larson L."/>
            <person name="Mehta T."/>
            <person name="Park D."/>
            <person name="Pearson M."/>
            <person name="Roberts A."/>
            <person name="Saif S."/>
            <person name="Shenoy N."/>
            <person name="Sisk P."/>
            <person name="Stolte C."/>
            <person name="Sykes S."/>
            <person name="Thomson T."/>
            <person name="Walk T."/>
            <person name="White J."/>
            <person name="Yandava C."/>
            <person name="Burger G."/>
            <person name="Gray M.W."/>
            <person name="Holland P.W.H."/>
            <person name="King N."/>
            <person name="Lang F.B.F."/>
            <person name="Roger A.J."/>
            <person name="Ruiz-Trillo I."/>
            <person name="Lander E."/>
            <person name="Nusbaum C."/>
        </authorList>
    </citation>
    <scope>NUCLEOTIDE SEQUENCE [LARGE SCALE GENOMIC DNA]</scope>
    <source>
        <strain evidence="8 9">ATCC 50062</strain>
    </source>
</reference>
<dbReference type="AlphaFoldDB" id="A0A0L0DKN3"/>
<dbReference type="OMA" id="YNGPLKT"/>
<keyword evidence="2 6" id="KW-0812">Transmembrane</keyword>
<feature type="transmembrane region" description="Helical" evidence="6">
    <location>
        <begin position="267"/>
        <end position="286"/>
    </location>
</feature>
<evidence type="ECO:0000256" key="4">
    <source>
        <dbReference type="ARBA" id="ARBA00023136"/>
    </source>
</evidence>
<dbReference type="Proteomes" id="UP000054408">
    <property type="component" value="Unassembled WGS sequence"/>
</dbReference>
<feature type="domain" description="Anoctamin transmembrane" evidence="7">
    <location>
        <begin position="220"/>
        <end position="676"/>
    </location>
</feature>
<keyword evidence="4 6" id="KW-0472">Membrane</keyword>
<name>A0A0L0DKN3_THETB</name>
<evidence type="ECO:0000256" key="6">
    <source>
        <dbReference type="SAM" id="Phobius"/>
    </source>
</evidence>
<dbReference type="GO" id="GO:0005254">
    <property type="term" value="F:chloride channel activity"/>
    <property type="evidence" value="ECO:0007669"/>
    <property type="project" value="TreeGrafter"/>
</dbReference>
<feature type="region of interest" description="Disordered" evidence="5">
    <location>
        <begin position="90"/>
        <end position="115"/>
    </location>
</feature>
<keyword evidence="3 6" id="KW-1133">Transmembrane helix</keyword>
<dbReference type="InterPro" id="IPR049452">
    <property type="entry name" value="Anoctamin_TM"/>
</dbReference>
<gene>
    <name evidence="8" type="ORF">AMSG_08454</name>
</gene>
<dbReference type="GeneID" id="25567145"/>
<evidence type="ECO:0000256" key="3">
    <source>
        <dbReference type="ARBA" id="ARBA00022989"/>
    </source>
</evidence>
<feature type="transmembrane region" description="Helical" evidence="6">
    <location>
        <begin position="596"/>
        <end position="621"/>
    </location>
</feature>
<feature type="transmembrane region" description="Helical" evidence="6">
    <location>
        <begin position="437"/>
        <end position="460"/>
    </location>
</feature>
<dbReference type="GO" id="GO:0016020">
    <property type="term" value="C:membrane"/>
    <property type="evidence" value="ECO:0007669"/>
    <property type="project" value="UniProtKB-SubCell"/>
</dbReference>
<sequence length="710" mass="79241">MPYVLEFDVNHEHFGVMHRYVRDVLEDAGLDVEHVDIGGDGESAVAGSGDDGSRRWFLVVRASRARLEKEYTRERRLGIGLFAGDDPVALDDSDENDDIDNIGDENGKSDDGDEISGAMRSGEAVFNARDALVLLREIVDGVEVAESDMDLSIKSRRRYGGMLPPLAECGLGMYEPVVESLIHTSNSLIQQAFPLHARRARTEVWHSVMAVRETAVPEPVREYFGDKATLFLEWALFYTKWMVVLAGLGLAVWLLEEVDHSHDNVLVAAYSAGLVVWASGFALFWARRQSALAWEWGTLDIDDALAEEVRPEFEGEMDESPVTGRLVKTYPEWKRQLKYAVSVPVTLAMLGVSVAVMVAGLNATAAIDPDSFLFVPALNGRGGDGRGLAADDDSLVVGMLPSLVYTVVILVVNEVYSRIAVCLNKWENHRTRESYEAALILKQIPFQLFNSFVGLFYLAFVECNMVELRVQLRDLFMTDWVRRVVVGALIPYVLKKYAEYTDAAVVAASKKADAPVPSSSPRFVLELLVEADQDRMATFDDWTELVTQLGYVAFFSAAFPLAPLLAVLGNVVELRALVFRYAFLVQRADPVRAKSIGVWMAIVKLVCLLAVIINVGIFGYTTNQARAVFAFFGLDLSIVGHMALVITLEHAAVLAKAVVEWVVPEIPAWVTIARARTRFLLAQSIRERERRRIQERERERRQAQHRTIRK</sequence>
<feature type="transmembrane region" description="Helical" evidence="6">
    <location>
        <begin position="395"/>
        <end position="416"/>
    </location>
</feature>
<accession>A0A0L0DKN3</accession>
<dbReference type="OrthoDB" id="296386at2759"/>
<feature type="transmembrane region" description="Helical" evidence="6">
    <location>
        <begin position="549"/>
        <end position="572"/>
    </location>
</feature>
<dbReference type="RefSeq" id="XP_013755150.1">
    <property type="nucleotide sequence ID" value="XM_013899696.1"/>
</dbReference>
<keyword evidence="9" id="KW-1185">Reference proteome</keyword>
<evidence type="ECO:0000256" key="2">
    <source>
        <dbReference type="ARBA" id="ARBA00022692"/>
    </source>
</evidence>
<feature type="transmembrane region" description="Helical" evidence="6">
    <location>
        <begin position="339"/>
        <end position="361"/>
    </location>
</feature>
<evidence type="ECO:0000256" key="5">
    <source>
        <dbReference type="SAM" id="MobiDB-lite"/>
    </source>
</evidence>
<evidence type="ECO:0000313" key="9">
    <source>
        <dbReference type="Proteomes" id="UP000054408"/>
    </source>
</evidence>
<dbReference type="EMBL" id="GL349474">
    <property type="protein sequence ID" value="KNC52591.1"/>
    <property type="molecule type" value="Genomic_DNA"/>
</dbReference>
<evidence type="ECO:0000259" key="7">
    <source>
        <dbReference type="Pfam" id="PF04547"/>
    </source>
</evidence>
<proteinExistence type="predicted"/>
<dbReference type="eggNOG" id="KOG2513">
    <property type="taxonomic scope" value="Eukaryota"/>
</dbReference>
<feature type="transmembrane region" description="Helical" evidence="6">
    <location>
        <begin position="231"/>
        <end position="255"/>
    </location>
</feature>
<feature type="compositionally biased region" description="Acidic residues" evidence="5">
    <location>
        <begin position="90"/>
        <end position="103"/>
    </location>
</feature>
<evidence type="ECO:0000313" key="8">
    <source>
        <dbReference type="EMBL" id="KNC52591.1"/>
    </source>
</evidence>
<comment type="subcellular location">
    <subcellularLocation>
        <location evidence="1">Membrane</location>
        <topology evidence="1">Multi-pass membrane protein</topology>
    </subcellularLocation>
</comment>
<dbReference type="PANTHER" id="PTHR12308">
    <property type="entry name" value="ANOCTAMIN"/>
    <property type="match status" value="1"/>
</dbReference>
<protein>
    <submittedName>
        <fullName evidence="8">Transmembrane protein 16H</fullName>
    </submittedName>
</protein>
<dbReference type="Pfam" id="PF04547">
    <property type="entry name" value="Anoctamin"/>
    <property type="match status" value="1"/>
</dbReference>
<organism evidence="8 9">
    <name type="scientific">Thecamonas trahens ATCC 50062</name>
    <dbReference type="NCBI Taxonomy" id="461836"/>
    <lineage>
        <taxon>Eukaryota</taxon>
        <taxon>Apusozoa</taxon>
        <taxon>Apusomonadida</taxon>
        <taxon>Apusomonadidae</taxon>
        <taxon>Thecamonas</taxon>
    </lineage>
</organism>
<feature type="transmembrane region" description="Helical" evidence="6">
    <location>
        <begin position="627"/>
        <end position="648"/>
    </location>
</feature>